<evidence type="ECO:0000313" key="3">
    <source>
        <dbReference type="Proteomes" id="UP001631993"/>
    </source>
</evidence>
<proteinExistence type="predicted"/>
<evidence type="ECO:0000256" key="1">
    <source>
        <dbReference type="SAM" id="MobiDB-lite"/>
    </source>
</evidence>
<sequence length="57" mass="5975">MSHHHVVAGIAAALQDVALISDAVALESHLPAERETPAERAHTQRGAITSPVMDPTP</sequence>
<comment type="caution">
    <text evidence="2">The sequence shown here is derived from an EMBL/GenBank/DDBJ whole genome shotgun (WGS) entry which is preliminary data.</text>
</comment>
<accession>A0ABW9IX86</accession>
<organism evidence="2 3">
    <name type="scientific">Streptomyces galilaeus</name>
    <dbReference type="NCBI Taxonomy" id="33899"/>
    <lineage>
        <taxon>Bacteria</taxon>
        <taxon>Bacillati</taxon>
        <taxon>Actinomycetota</taxon>
        <taxon>Actinomycetes</taxon>
        <taxon>Kitasatosporales</taxon>
        <taxon>Streptomycetaceae</taxon>
        <taxon>Streptomyces</taxon>
    </lineage>
</organism>
<evidence type="ECO:0000313" key="2">
    <source>
        <dbReference type="EMBL" id="MFM9653056.1"/>
    </source>
</evidence>
<dbReference type="Proteomes" id="UP001631993">
    <property type="component" value="Unassembled WGS sequence"/>
</dbReference>
<reference evidence="2 3" key="1">
    <citation type="submission" date="2024-12" db="EMBL/GenBank/DDBJ databases">
        <title>Forecasting of Potato common scab and diversities of Pathogenic streptomyces spp. in china.</title>
        <authorList>
            <person name="Handique U."/>
            <person name="Wu J."/>
        </authorList>
    </citation>
    <scope>NUCLEOTIDE SEQUENCE [LARGE SCALE GENOMIC DNA]</scope>
    <source>
        <strain evidence="2 3">ZRIMU1585</strain>
    </source>
</reference>
<protein>
    <submittedName>
        <fullName evidence="2">Uncharacterized protein</fullName>
    </submittedName>
</protein>
<feature type="region of interest" description="Disordered" evidence="1">
    <location>
        <begin position="30"/>
        <end position="57"/>
    </location>
</feature>
<name>A0ABW9IX86_STRGJ</name>
<feature type="compositionally biased region" description="Basic and acidic residues" evidence="1">
    <location>
        <begin position="30"/>
        <end position="42"/>
    </location>
</feature>
<dbReference type="RefSeq" id="WP_369276629.1">
    <property type="nucleotide sequence ID" value="NZ_JBJVMW010000030.1"/>
</dbReference>
<dbReference type="EMBL" id="JBJVNE010000038">
    <property type="protein sequence ID" value="MFM9653056.1"/>
    <property type="molecule type" value="Genomic_DNA"/>
</dbReference>
<keyword evidence="3" id="KW-1185">Reference proteome</keyword>
<gene>
    <name evidence="2" type="ORF">ACKI1S_44025</name>
</gene>